<proteinExistence type="predicted"/>
<evidence type="ECO:0000259" key="1">
    <source>
        <dbReference type="Pfam" id="PF00856"/>
    </source>
</evidence>
<reference evidence="2" key="1">
    <citation type="submission" date="2013-08" db="EMBL/GenBank/DDBJ databases">
        <title>Oryza genome evolution.</title>
        <authorList>
            <person name="Wing R.A."/>
            <person name="Panaud O."/>
            <person name="Oliveira A.C."/>
        </authorList>
    </citation>
    <scope>NUCLEOTIDE SEQUENCE</scope>
</reference>
<accession>A0A0D9YKU2</accession>
<keyword evidence="3" id="KW-1185">Reference proteome</keyword>
<protein>
    <recommendedName>
        <fullName evidence="1">SET domain-containing protein</fullName>
    </recommendedName>
</protein>
<evidence type="ECO:0000313" key="2">
    <source>
        <dbReference type="EnsemblPlants" id="OGLUM01G50160.5"/>
    </source>
</evidence>
<dbReference type="Proteomes" id="UP000026961">
    <property type="component" value="Chromosome 1"/>
</dbReference>
<dbReference type="Pfam" id="PF00856">
    <property type="entry name" value="SET"/>
    <property type="match status" value="1"/>
</dbReference>
<reference evidence="2" key="2">
    <citation type="submission" date="2015-04" db="UniProtKB">
        <authorList>
            <consortium name="EnsemblPlants"/>
        </authorList>
    </citation>
    <scope>IDENTIFICATION</scope>
</reference>
<dbReference type="Gene3D" id="3.90.1410.10">
    <property type="entry name" value="set domain protein methyltransferase, domain 1"/>
    <property type="match status" value="2"/>
</dbReference>
<feature type="domain" description="SET" evidence="1">
    <location>
        <begin position="59"/>
        <end position="182"/>
    </location>
</feature>
<dbReference type="HOGENOM" id="CLU_037565_2_0_1"/>
<dbReference type="PANTHER" id="PTHR13271:SF134">
    <property type="entry name" value="OS01G0976450 PROTEIN"/>
    <property type="match status" value="1"/>
</dbReference>
<dbReference type="InterPro" id="IPR001214">
    <property type="entry name" value="SET_dom"/>
</dbReference>
<dbReference type="EnsemblPlants" id="OGLUM01G50160.5">
    <property type="protein sequence ID" value="OGLUM01G50160.5"/>
    <property type="gene ID" value="OGLUM01G50160"/>
</dbReference>
<organism evidence="2">
    <name type="scientific">Oryza glumipatula</name>
    <dbReference type="NCBI Taxonomy" id="40148"/>
    <lineage>
        <taxon>Eukaryota</taxon>
        <taxon>Viridiplantae</taxon>
        <taxon>Streptophyta</taxon>
        <taxon>Embryophyta</taxon>
        <taxon>Tracheophyta</taxon>
        <taxon>Spermatophyta</taxon>
        <taxon>Magnoliopsida</taxon>
        <taxon>Liliopsida</taxon>
        <taxon>Poales</taxon>
        <taxon>Poaceae</taxon>
        <taxon>BOP clade</taxon>
        <taxon>Oryzoideae</taxon>
        <taxon>Oryzeae</taxon>
        <taxon>Oryzinae</taxon>
        <taxon>Oryza</taxon>
    </lineage>
</organism>
<dbReference type="InterPro" id="IPR046341">
    <property type="entry name" value="SET_dom_sf"/>
</dbReference>
<dbReference type="PANTHER" id="PTHR13271">
    <property type="entry name" value="UNCHARACTERIZED PUTATIVE METHYLTRANSFERASE"/>
    <property type="match status" value="1"/>
</dbReference>
<dbReference type="InterPro" id="IPR050600">
    <property type="entry name" value="SETD3_SETD6_MTase"/>
</dbReference>
<dbReference type="GO" id="GO:0016279">
    <property type="term" value="F:protein-lysine N-methyltransferase activity"/>
    <property type="evidence" value="ECO:0007669"/>
    <property type="project" value="TreeGrafter"/>
</dbReference>
<dbReference type="SUPFAM" id="SSF82199">
    <property type="entry name" value="SET domain"/>
    <property type="match status" value="1"/>
</dbReference>
<reference evidence="2" key="3">
    <citation type="submission" date="2018-05" db="EMBL/GenBank/DDBJ databases">
        <title>OgluRS3 (Oryza glumaepatula Reference Sequence Version 3).</title>
        <authorList>
            <person name="Zhang J."/>
            <person name="Kudrna D."/>
            <person name="Lee S."/>
            <person name="Talag J."/>
            <person name="Welchert J."/>
            <person name="Wing R.A."/>
        </authorList>
    </citation>
    <scope>NUCLEOTIDE SEQUENCE [LARGE SCALE GENOMIC DNA]</scope>
</reference>
<evidence type="ECO:0000313" key="3">
    <source>
        <dbReference type="Proteomes" id="UP000026961"/>
    </source>
</evidence>
<name>A0A0D9YKU2_9ORYZ</name>
<dbReference type="Gramene" id="OGLUM01G50160.5">
    <property type="protein sequence ID" value="OGLUM01G50160.5"/>
    <property type="gene ID" value="OGLUM01G50160"/>
</dbReference>
<sequence length="255" mass="28251">MRFRFAPRRCAAAAAAASASKGGGGGGDCDCSVFLRWLRSKSGTHISSVLSLGTSSAFGRSLFASEPIQEGDCIMQVPYHVQLTLDKLPQKFNTLLDHAVGDTSKLAALLIMEQHLGNALDHFPHLFGEVKLGDFMHASALDFLNHDGVFGSVLIYDEQKDVCEIIADRNYAVGEQVMIRYGKYSNATLALNFGFTLARNIYDQALIRIDMPVQDPLYKKKLDIWQKHRLPIFEDMCNLSSATSFVINMLNLEIE</sequence>
<dbReference type="AlphaFoldDB" id="A0A0D9YKU2"/>